<dbReference type="Proteomes" id="UP000252085">
    <property type="component" value="Unassembled WGS sequence"/>
</dbReference>
<name>A0A367S211_NOSPU</name>
<reference evidence="2 3" key="1">
    <citation type="submission" date="2016-04" db="EMBL/GenBank/DDBJ databases">
        <authorList>
            <person name="Evans L.H."/>
            <person name="Alamgir A."/>
            <person name="Owens N."/>
            <person name="Weber N.D."/>
            <person name="Virtaneva K."/>
            <person name="Barbian K."/>
            <person name="Babar A."/>
            <person name="Rosenke K."/>
        </authorList>
    </citation>
    <scope>NUCLEOTIDE SEQUENCE [LARGE SCALE GENOMIC DNA]</scope>
    <source>
        <strain evidence="2">NIES-2108</strain>
    </source>
</reference>
<dbReference type="AlphaFoldDB" id="A0A367S211"/>
<evidence type="ECO:0000313" key="3">
    <source>
        <dbReference type="Proteomes" id="UP000252085"/>
    </source>
</evidence>
<accession>A0A367S211</accession>
<sequence>MLWQLFIQRKSISLPVPLAFSGFASASATLSGGLINLLFSRFNGGRLFIFLGGWRFVPL</sequence>
<keyword evidence="1" id="KW-0472">Membrane</keyword>
<keyword evidence="1" id="KW-0812">Transmembrane</keyword>
<keyword evidence="1" id="KW-1133">Transmembrane helix</keyword>
<protein>
    <submittedName>
        <fullName evidence="2">Uncharacterized protein</fullName>
    </submittedName>
</protein>
<gene>
    <name evidence="2" type="ORF">A6769_38430</name>
</gene>
<organism evidence="2 3">
    <name type="scientific">Nostoc punctiforme NIES-2108</name>
    <dbReference type="NCBI Taxonomy" id="1356359"/>
    <lineage>
        <taxon>Bacteria</taxon>
        <taxon>Bacillati</taxon>
        <taxon>Cyanobacteriota</taxon>
        <taxon>Cyanophyceae</taxon>
        <taxon>Nostocales</taxon>
        <taxon>Nostocaceae</taxon>
        <taxon>Nostoc</taxon>
    </lineage>
</organism>
<dbReference type="EMBL" id="LXQE01000025">
    <property type="protein sequence ID" value="RCJ41984.1"/>
    <property type="molecule type" value="Genomic_DNA"/>
</dbReference>
<feature type="transmembrane region" description="Helical" evidence="1">
    <location>
        <begin position="20"/>
        <end position="39"/>
    </location>
</feature>
<comment type="caution">
    <text evidence="2">The sequence shown here is derived from an EMBL/GenBank/DDBJ whole genome shotgun (WGS) entry which is preliminary data.</text>
</comment>
<evidence type="ECO:0000256" key="1">
    <source>
        <dbReference type="SAM" id="Phobius"/>
    </source>
</evidence>
<proteinExistence type="predicted"/>
<evidence type="ECO:0000313" key="2">
    <source>
        <dbReference type="EMBL" id="RCJ41984.1"/>
    </source>
</evidence>